<reference evidence="11" key="2">
    <citation type="submission" date="2015-02" db="EMBL/GenBank/DDBJ databases">
        <authorList>
            <person name="Torres C."/>
        </authorList>
    </citation>
    <scope>NUCLEOTIDE SEQUENCE</scope>
</reference>
<dbReference type="PANTHER" id="PTHR21137">
    <property type="entry name" value="ODORANT RECEPTOR"/>
    <property type="match status" value="1"/>
</dbReference>
<keyword evidence="6 10" id="KW-1133">Transmembrane helix</keyword>
<dbReference type="GO" id="GO:0005549">
    <property type="term" value="F:odorant binding"/>
    <property type="evidence" value="ECO:0007669"/>
    <property type="project" value="InterPro"/>
</dbReference>
<comment type="caution">
    <text evidence="10">Lacks conserved residue(s) required for the propagation of feature annotation.</text>
</comment>
<evidence type="ECO:0000256" key="5">
    <source>
        <dbReference type="ARBA" id="ARBA00022725"/>
    </source>
</evidence>
<feature type="transmembrane region" description="Helical" evidence="10">
    <location>
        <begin position="130"/>
        <end position="148"/>
    </location>
</feature>
<evidence type="ECO:0000256" key="1">
    <source>
        <dbReference type="ARBA" id="ARBA00004651"/>
    </source>
</evidence>
<keyword evidence="5 10" id="KW-0552">Olfaction</keyword>
<proteinExistence type="evidence at transcript level"/>
<evidence type="ECO:0000313" key="11">
    <source>
        <dbReference type="EMBL" id="ALD51456.1"/>
    </source>
</evidence>
<dbReference type="GO" id="GO:0004984">
    <property type="term" value="F:olfactory receptor activity"/>
    <property type="evidence" value="ECO:0007669"/>
    <property type="project" value="InterPro"/>
</dbReference>
<sequence length="379" mass="42335">MKEIRNLTISNANNSMKVRHAYRLGINSEGDRSDDGLGRDRNQSFDNRAFIISVQPSESSVGAFLRKRFIVKYLPKVLSTVHRLARSITLAMLVFGAASSIGWILNSLLLGGNSMLPMVAWYGIDQASSPTYEMLYVSQSLVIFYCFLTSWGLDLLLASVMIHIAALLKTVCIHFSLVTAVSSNRTPGMQMLQRNKTLPTAGNNLETVVLEMTSTDYKYLQCVKCIQDHQRVIAMVKDLEDLANPVILTQFVAGIVVICVNLYHTTTDTHGFLWASKFASYLLMLVFQIFIYCWCAHNIMEQNLLLAEWTWENGWRLWRAAVDLSPGAGGGGRVNGYACTLLFVSVAGIGLFSSSLSSFRKLINTSYSFYAVLRQLNSR</sequence>
<dbReference type="Pfam" id="PF02949">
    <property type="entry name" value="7tm_6"/>
    <property type="match status" value="1"/>
</dbReference>
<evidence type="ECO:0000256" key="7">
    <source>
        <dbReference type="ARBA" id="ARBA00023136"/>
    </source>
</evidence>
<evidence type="ECO:0000256" key="9">
    <source>
        <dbReference type="ARBA" id="ARBA00023224"/>
    </source>
</evidence>
<evidence type="ECO:0000256" key="4">
    <source>
        <dbReference type="ARBA" id="ARBA00022692"/>
    </source>
</evidence>
<dbReference type="AlphaFoldDB" id="A0A0M4J2T8"/>
<keyword evidence="3 10" id="KW-0716">Sensory transduction</keyword>
<keyword evidence="8 10" id="KW-0675">Receptor</keyword>
<dbReference type="GO" id="GO:0005886">
    <property type="term" value="C:plasma membrane"/>
    <property type="evidence" value="ECO:0007669"/>
    <property type="project" value="UniProtKB-SubCell"/>
</dbReference>
<protein>
    <recommendedName>
        <fullName evidence="10">Odorant receptor</fullName>
    </recommendedName>
</protein>
<organism evidence="11">
    <name type="scientific">Locusta migratoria</name>
    <name type="common">Migratory locust</name>
    <dbReference type="NCBI Taxonomy" id="7004"/>
    <lineage>
        <taxon>Eukaryota</taxon>
        <taxon>Metazoa</taxon>
        <taxon>Ecdysozoa</taxon>
        <taxon>Arthropoda</taxon>
        <taxon>Hexapoda</taxon>
        <taxon>Insecta</taxon>
        <taxon>Pterygota</taxon>
        <taxon>Neoptera</taxon>
        <taxon>Polyneoptera</taxon>
        <taxon>Orthoptera</taxon>
        <taxon>Caelifera</taxon>
        <taxon>Acrididea</taxon>
        <taxon>Acridomorpha</taxon>
        <taxon>Acridoidea</taxon>
        <taxon>Acrididae</taxon>
        <taxon>Oedipodinae</taxon>
        <taxon>Locusta</taxon>
    </lineage>
</organism>
<feature type="transmembrane region" description="Helical" evidence="10">
    <location>
        <begin position="88"/>
        <end position="110"/>
    </location>
</feature>
<dbReference type="GO" id="GO:0007165">
    <property type="term" value="P:signal transduction"/>
    <property type="evidence" value="ECO:0007669"/>
    <property type="project" value="UniProtKB-KW"/>
</dbReference>
<evidence type="ECO:0000256" key="8">
    <source>
        <dbReference type="ARBA" id="ARBA00023170"/>
    </source>
</evidence>
<comment type="similarity">
    <text evidence="10">Belongs to the insect chemoreceptor superfamily. Heteromeric odorant receptor channel (TC 1.A.69) family.</text>
</comment>
<keyword evidence="4 10" id="KW-0812">Transmembrane</keyword>
<feature type="transmembrane region" description="Helical" evidence="10">
    <location>
        <begin position="278"/>
        <end position="300"/>
    </location>
</feature>
<comment type="subcellular location">
    <subcellularLocation>
        <location evidence="1 10">Cell membrane</location>
        <topology evidence="1 10">Multi-pass membrane protein</topology>
    </subcellularLocation>
</comment>
<dbReference type="PANTHER" id="PTHR21137:SF35">
    <property type="entry name" value="ODORANT RECEPTOR 19A-RELATED"/>
    <property type="match status" value="1"/>
</dbReference>
<keyword evidence="9 10" id="KW-0807">Transducer</keyword>
<dbReference type="InterPro" id="IPR004117">
    <property type="entry name" value="7tm6_olfct_rcpt"/>
</dbReference>
<feature type="transmembrane region" description="Helical" evidence="10">
    <location>
        <begin position="247"/>
        <end position="266"/>
    </location>
</feature>
<evidence type="ECO:0000256" key="10">
    <source>
        <dbReference type="RuleBase" id="RU351113"/>
    </source>
</evidence>
<reference evidence="11" key="1">
    <citation type="journal article" date="2015" name="Cell. Mol. Life Sci.">
        <title>Identification and functional analysis of olfactory receptor family reveal unusual characteristics of the olfactory system in the migratory locust.</title>
        <authorList>
            <person name="Wang Z."/>
            <person name="Yang P."/>
            <person name="Chen D."/>
            <person name="Jiang F."/>
            <person name="Li Y."/>
            <person name="Wang X."/>
            <person name="Kang L."/>
        </authorList>
    </citation>
    <scope>NUCLEOTIDE SEQUENCE</scope>
</reference>
<accession>A0A0M4J2T8</accession>
<feature type="transmembrane region" description="Helical" evidence="10">
    <location>
        <begin position="155"/>
        <end position="177"/>
    </location>
</feature>
<evidence type="ECO:0000256" key="6">
    <source>
        <dbReference type="ARBA" id="ARBA00022989"/>
    </source>
</evidence>
<evidence type="ECO:0000256" key="3">
    <source>
        <dbReference type="ARBA" id="ARBA00022606"/>
    </source>
</evidence>
<keyword evidence="2" id="KW-1003">Cell membrane</keyword>
<evidence type="ECO:0000256" key="2">
    <source>
        <dbReference type="ARBA" id="ARBA00022475"/>
    </source>
</evidence>
<keyword evidence="7 10" id="KW-0472">Membrane</keyword>
<name>A0A0M4J2T8_LOCMI</name>
<dbReference type="EMBL" id="KP843320">
    <property type="protein sequence ID" value="ALD51456.1"/>
    <property type="molecule type" value="mRNA"/>
</dbReference>
<feature type="transmembrane region" description="Helical" evidence="10">
    <location>
        <begin position="334"/>
        <end position="352"/>
    </location>
</feature>